<evidence type="ECO:0000313" key="8">
    <source>
        <dbReference type="EMBL" id="EFI36130.1"/>
    </source>
</evidence>
<sequence>MSKADKQSKGTACTQAKSMFQNVRNTTQLFAVLLSALLLGLGVYYFNILFVLGALLAALFAGRVFCGWICPNGAWIDHGVSRFSRYRKLPGILNHRWFGYGFTFVFLTAFAFVHWNVQGSAWVWLVPIGMMGVQVSLATILGGLYHPRSFCSHICPWGVLGALIGKKGRYQMRIDTSCKSCHTCARQCPLGGILEPAIAQVKDRKEPAQVSTSCMRCMRCVGACPTNALQFGVHEDASKQVKGQEHPAVQSG</sequence>
<dbReference type="Gene3D" id="3.30.70.20">
    <property type="match status" value="1"/>
</dbReference>
<dbReference type="Pfam" id="PF12801">
    <property type="entry name" value="Fer4_5"/>
    <property type="match status" value="2"/>
</dbReference>
<dbReference type="EMBL" id="ACJN02000001">
    <property type="protein sequence ID" value="EFI36130.1"/>
    <property type="molecule type" value="Genomic_DNA"/>
</dbReference>
<evidence type="ECO:0000256" key="6">
    <source>
        <dbReference type="ARBA" id="ARBA00023014"/>
    </source>
</evidence>
<comment type="caution">
    <text evidence="8">The sequence shown here is derived from an EMBL/GenBank/DDBJ whole genome shotgun (WGS) entry which is preliminary data.</text>
</comment>
<evidence type="ECO:0000256" key="4">
    <source>
        <dbReference type="ARBA" id="ARBA00022982"/>
    </source>
</evidence>
<dbReference type="GO" id="GO:0046872">
    <property type="term" value="F:metal ion binding"/>
    <property type="evidence" value="ECO:0007669"/>
    <property type="project" value="UniProtKB-KW"/>
</dbReference>
<dbReference type="AlphaFoldDB" id="D6SJS7"/>
<keyword evidence="3" id="KW-0479">Metal-binding</keyword>
<keyword evidence="4" id="KW-0249">Electron transport</keyword>
<protein>
    <submittedName>
        <fullName evidence="8">4Fe-4S ferredoxin iron-sulfur binding domain protein</fullName>
    </submittedName>
</protein>
<keyword evidence="2" id="KW-0004">4Fe-4S</keyword>
<reference evidence="8" key="1">
    <citation type="submission" date="2010-05" db="EMBL/GenBank/DDBJ databases">
        <title>The draft genome of Desulfonatronospira thiodismutans ASO3-1.</title>
        <authorList>
            <consortium name="US DOE Joint Genome Institute (JGI-PGF)"/>
            <person name="Lucas S."/>
            <person name="Copeland A."/>
            <person name="Lapidus A."/>
            <person name="Cheng J.-F."/>
            <person name="Bruce D."/>
            <person name="Goodwin L."/>
            <person name="Pitluck S."/>
            <person name="Chertkov O."/>
            <person name="Brettin T."/>
            <person name="Detter J.C."/>
            <person name="Han C."/>
            <person name="Land M.L."/>
            <person name="Hauser L."/>
            <person name="Kyrpides N."/>
            <person name="Mikhailova N."/>
            <person name="Muyzer G."/>
            <person name="Woyke T."/>
        </authorList>
    </citation>
    <scope>NUCLEOTIDE SEQUENCE [LARGE SCALE GENOMIC DNA]</scope>
    <source>
        <strain evidence="8">ASO3-1</strain>
    </source>
</reference>
<dbReference type="RefSeq" id="WP_008869255.1">
    <property type="nucleotide sequence ID" value="NZ_ACJN02000001.1"/>
</dbReference>
<evidence type="ECO:0000313" key="9">
    <source>
        <dbReference type="Proteomes" id="UP000005496"/>
    </source>
</evidence>
<accession>D6SJS7</accession>
<dbReference type="Pfam" id="PF13187">
    <property type="entry name" value="Fer4_9"/>
    <property type="match status" value="1"/>
</dbReference>
<evidence type="ECO:0000259" key="7">
    <source>
        <dbReference type="PROSITE" id="PS51379"/>
    </source>
</evidence>
<feature type="domain" description="4Fe-4S ferredoxin-type" evidence="7">
    <location>
        <begin position="170"/>
        <end position="197"/>
    </location>
</feature>
<dbReference type="GO" id="GO:0005886">
    <property type="term" value="C:plasma membrane"/>
    <property type="evidence" value="ECO:0007669"/>
    <property type="project" value="TreeGrafter"/>
</dbReference>
<evidence type="ECO:0000256" key="5">
    <source>
        <dbReference type="ARBA" id="ARBA00023004"/>
    </source>
</evidence>
<dbReference type="PROSITE" id="PS51379">
    <property type="entry name" value="4FE4S_FER_2"/>
    <property type="match status" value="2"/>
</dbReference>
<evidence type="ECO:0000256" key="3">
    <source>
        <dbReference type="ARBA" id="ARBA00022723"/>
    </source>
</evidence>
<keyword evidence="5" id="KW-0408">Iron</keyword>
<dbReference type="PANTHER" id="PTHR30176:SF3">
    <property type="entry name" value="FERREDOXIN-TYPE PROTEIN NAPH"/>
    <property type="match status" value="1"/>
</dbReference>
<dbReference type="InterPro" id="IPR051684">
    <property type="entry name" value="Electron_Trans/Redox"/>
</dbReference>
<gene>
    <name evidence="8" type="ORF">Dthio_PD3583</name>
</gene>
<dbReference type="InterPro" id="IPR017900">
    <property type="entry name" value="4Fe4S_Fe_S_CS"/>
</dbReference>
<dbReference type="eggNOG" id="COG0348">
    <property type="taxonomic scope" value="Bacteria"/>
</dbReference>
<dbReference type="PANTHER" id="PTHR30176">
    <property type="entry name" value="FERREDOXIN-TYPE PROTEIN NAPH"/>
    <property type="match status" value="1"/>
</dbReference>
<dbReference type="OrthoDB" id="9784262at2"/>
<dbReference type="GO" id="GO:0051539">
    <property type="term" value="F:4 iron, 4 sulfur cluster binding"/>
    <property type="evidence" value="ECO:0007669"/>
    <property type="project" value="UniProtKB-KW"/>
</dbReference>
<name>D6SJS7_9BACT</name>
<dbReference type="PROSITE" id="PS00198">
    <property type="entry name" value="4FE4S_FER_1"/>
    <property type="match status" value="1"/>
</dbReference>
<evidence type="ECO:0000256" key="1">
    <source>
        <dbReference type="ARBA" id="ARBA00022448"/>
    </source>
</evidence>
<keyword evidence="1" id="KW-0813">Transport</keyword>
<dbReference type="InterPro" id="IPR017896">
    <property type="entry name" value="4Fe4S_Fe-S-bd"/>
</dbReference>
<dbReference type="SUPFAM" id="SSF54862">
    <property type="entry name" value="4Fe-4S ferredoxins"/>
    <property type="match status" value="1"/>
</dbReference>
<keyword evidence="9" id="KW-1185">Reference proteome</keyword>
<evidence type="ECO:0000256" key="2">
    <source>
        <dbReference type="ARBA" id="ARBA00022485"/>
    </source>
</evidence>
<feature type="domain" description="4Fe-4S ferredoxin-type" evidence="7">
    <location>
        <begin position="205"/>
        <end position="234"/>
    </location>
</feature>
<keyword evidence="6" id="KW-0411">Iron-sulfur</keyword>
<dbReference type="Proteomes" id="UP000005496">
    <property type="component" value="Unassembled WGS sequence"/>
</dbReference>
<organism evidence="8 9">
    <name type="scientific">Desulfonatronospira thiodismutans ASO3-1</name>
    <dbReference type="NCBI Taxonomy" id="555779"/>
    <lineage>
        <taxon>Bacteria</taxon>
        <taxon>Pseudomonadati</taxon>
        <taxon>Thermodesulfobacteriota</taxon>
        <taxon>Desulfovibrionia</taxon>
        <taxon>Desulfovibrionales</taxon>
        <taxon>Desulfonatronovibrionaceae</taxon>
        <taxon>Desulfonatronospira</taxon>
    </lineage>
</organism>
<proteinExistence type="predicted"/>